<dbReference type="Proteomes" id="UP000509594">
    <property type="component" value="Chromosome"/>
</dbReference>
<evidence type="ECO:0000313" key="3">
    <source>
        <dbReference type="Proteomes" id="UP000509594"/>
    </source>
</evidence>
<protein>
    <submittedName>
        <fullName evidence="2">DUF1638 domain-containing protein</fullName>
    </submittedName>
</protein>
<dbReference type="Pfam" id="PF07796">
    <property type="entry name" value="DUF1638"/>
    <property type="match status" value="1"/>
</dbReference>
<feature type="domain" description="DUF1638" evidence="1">
    <location>
        <begin position="93"/>
        <end position="262"/>
    </location>
</feature>
<evidence type="ECO:0000313" key="2">
    <source>
        <dbReference type="EMBL" id="QLC49861.1"/>
    </source>
</evidence>
<reference evidence="2 3" key="1">
    <citation type="submission" date="2020-06" db="EMBL/GenBank/DDBJ databases">
        <title>Methanolobus halotolerans sp. nov., isolated from a saline lake Tus in Siberia.</title>
        <authorList>
            <person name="Shen Y."/>
            <person name="Chen S.-C."/>
            <person name="Lai M.-C."/>
            <person name="Huang H.-H."/>
            <person name="Chiu H.-H."/>
            <person name="Tang S.-L."/>
            <person name="Rogozin D.Y."/>
            <person name="Degermendzhy A.G."/>
        </authorList>
    </citation>
    <scope>NUCLEOTIDE SEQUENCE [LARGE SCALE GENOMIC DNA]</scope>
    <source>
        <strain evidence="2 3">DSM 21339</strain>
    </source>
</reference>
<proteinExistence type="predicted"/>
<dbReference type="KEGG" id="mzi:HWN40_06170"/>
<organism evidence="2 3">
    <name type="scientific">Methanolobus zinderi</name>
    <dbReference type="NCBI Taxonomy" id="536044"/>
    <lineage>
        <taxon>Archaea</taxon>
        <taxon>Methanobacteriati</taxon>
        <taxon>Methanobacteriota</taxon>
        <taxon>Stenosarchaea group</taxon>
        <taxon>Methanomicrobia</taxon>
        <taxon>Methanosarcinales</taxon>
        <taxon>Methanosarcinaceae</taxon>
        <taxon>Methanolobus</taxon>
    </lineage>
</organism>
<gene>
    <name evidence="2" type="ORF">HWN40_06170</name>
</gene>
<dbReference type="RefSeq" id="WP_176964917.1">
    <property type="nucleotide sequence ID" value="NZ_CP058215.1"/>
</dbReference>
<keyword evidence="3" id="KW-1185">Reference proteome</keyword>
<dbReference type="GeneID" id="55821243"/>
<name>A0A7D5I4Y7_9EURY</name>
<accession>A0A7D5I4Y7</accession>
<dbReference type="EMBL" id="CP058215">
    <property type="protein sequence ID" value="QLC49861.1"/>
    <property type="molecule type" value="Genomic_DNA"/>
</dbReference>
<sequence>MPVLSLIGCKILEDEITHVLSRYNENTRVILIDDRESIDLARKLKSQDTPFSLAPIDRIRDFITSSEPGPVKKKFMSLLGKKYKDEMIVIIKIMPLGLHVDSNKLREIVAGQINLMSEFSDGVLLFYGLCGNALKDIGNSEDISVPLYVLKDKNGEHVDDCISIALGGNRRYEEELERYNDTATLYFTPLWASSWKDMKDIPADAEKISEYRYSFRIGRVARLDTGLEFEKDFDSRIKELARKFNAEVVELKGNTDIVENCYLKVRKNLTEQTGTSE</sequence>
<dbReference type="InterPro" id="IPR012437">
    <property type="entry name" value="DUF1638"/>
</dbReference>
<dbReference type="AlphaFoldDB" id="A0A7D5I4Y7"/>
<evidence type="ECO:0000259" key="1">
    <source>
        <dbReference type="Pfam" id="PF07796"/>
    </source>
</evidence>
<dbReference type="OrthoDB" id="53190at2157"/>